<comment type="caution">
    <text evidence="3">The sequence shown here is derived from an EMBL/GenBank/DDBJ whole genome shotgun (WGS) entry which is preliminary data.</text>
</comment>
<gene>
    <name evidence="3" type="ORF">ACFPL4_04465</name>
</gene>
<keyword evidence="1" id="KW-0732">Signal</keyword>
<feature type="signal peptide" evidence="1">
    <location>
        <begin position="1"/>
        <end position="21"/>
    </location>
</feature>
<protein>
    <submittedName>
        <fullName evidence="3">Serine hydrolase domain-containing protein</fullName>
        <ecNumber evidence="3">3.-.-.-</ecNumber>
    </submittedName>
</protein>
<evidence type="ECO:0000259" key="2">
    <source>
        <dbReference type="Pfam" id="PF00144"/>
    </source>
</evidence>
<dbReference type="GO" id="GO:0016787">
    <property type="term" value="F:hydrolase activity"/>
    <property type="evidence" value="ECO:0007669"/>
    <property type="project" value="UniProtKB-KW"/>
</dbReference>
<dbReference type="InterPro" id="IPR001466">
    <property type="entry name" value="Beta-lactam-related"/>
</dbReference>
<keyword evidence="3" id="KW-0378">Hydrolase</keyword>
<feature type="chain" id="PRO_5046635082" evidence="1">
    <location>
        <begin position="22"/>
        <end position="373"/>
    </location>
</feature>
<name>A0ABV9V3C6_STRAZ</name>
<dbReference type="Proteomes" id="UP001595908">
    <property type="component" value="Unassembled WGS sequence"/>
</dbReference>
<reference evidence="4" key="1">
    <citation type="journal article" date="2019" name="Int. J. Syst. Evol. Microbiol.">
        <title>The Global Catalogue of Microorganisms (GCM) 10K type strain sequencing project: providing services to taxonomists for standard genome sequencing and annotation.</title>
        <authorList>
            <consortium name="The Broad Institute Genomics Platform"/>
            <consortium name="The Broad Institute Genome Sequencing Center for Infectious Disease"/>
            <person name="Wu L."/>
            <person name="Ma J."/>
        </authorList>
    </citation>
    <scope>NUCLEOTIDE SEQUENCE [LARGE SCALE GENOMIC DNA]</scope>
    <source>
        <strain evidence="4">ICMP 257</strain>
    </source>
</reference>
<dbReference type="InterPro" id="IPR012338">
    <property type="entry name" value="Beta-lactam/transpept-like"/>
</dbReference>
<proteinExistence type="predicted"/>
<dbReference type="PANTHER" id="PTHR46825">
    <property type="entry name" value="D-ALANYL-D-ALANINE-CARBOXYPEPTIDASE/ENDOPEPTIDASE AMPH"/>
    <property type="match status" value="1"/>
</dbReference>
<dbReference type="EC" id="3.-.-.-" evidence="3"/>
<dbReference type="GeneID" id="31231965"/>
<dbReference type="SUPFAM" id="SSF56601">
    <property type="entry name" value="beta-lactamase/transpeptidase-like"/>
    <property type="match status" value="1"/>
</dbReference>
<dbReference type="Pfam" id="PF00144">
    <property type="entry name" value="Beta-lactamase"/>
    <property type="match status" value="1"/>
</dbReference>
<evidence type="ECO:0000313" key="3">
    <source>
        <dbReference type="EMBL" id="MFC4977617.1"/>
    </source>
</evidence>
<dbReference type="RefSeq" id="WP_033297655.1">
    <property type="nucleotide sequence ID" value="NZ_JBFAGR010000019.1"/>
</dbReference>
<dbReference type="Gene3D" id="3.40.710.10">
    <property type="entry name" value="DD-peptidase/beta-lactamase superfamily"/>
    <property type="match status" value="1"/>
</dbReference>
<evidence type="ECO:0000256" key="1">
    <source>
        <dbReference type="SAM" id="SignalP"/>
    </source>
</evidence>
<organism evidence="3 4">
    <name type="scientific">Streptomyces atroolivaceus</name>
    <dbReference type="NCBI Taxonomy" id="66869"/>
    <lineage>
        <taxon>Bacteria</taxon>
        <taxon>Bacillati</taxon>
        <taxon>Actinomycetota</taxon>
        <taxon>Actinomycetes</taxon>
        <taxon>Kitasatosporales</taxon>
        <taxon>Streptomycetaceae</taxon>
        <taxon>Streptomyces</taxon>
    </lineage>
</organism>
<dbReference type="EMBL" id="JBHSJE010000001">
    <property type="protein sequence ID" value="MFC4977617.1"/>
    <property type="molecule type" value="Genomic_DNA"/>
</dbReference>
<feature type="domain" description="Beta-lactamase-related" evidence="2">
    <location>
        <begin position="67"/>
        <end position="361"/>
    </location>
</feature>
<sequence>MPIFRALFAAPLVLTLLAVGTASLPSEPHLTPASSYLPRFVVEGGAPAAAFLAHRNTPGGEETYGSAGSGIGAADHFRAGSITKTFVATVVLQLVREGRLRLEDGVDAYLPGVVRGHGHDGSAITLRALLTHTSGLYDYAAALPATDPSLTGAAGPSAQPLTPAAAVRVAMARPPVTAIGSYTYSNTNYVLLGMVVQRVTGRPYAAEIRHRVLIPLRLTGTSLPGDRTTLPSPHSRGYHRSPADGALREVTAADPRIAGAAGELVSTLADLDRFYAALLDGRLLPPAQLATLLDTRAAGGSYGMGIYPQELSCGTTVWGHSGHITGSYVRTAATRDGRHVLTFRVNTDTPPGDGLEAGLLEAEFCPQARSEVS</sequence>
<dbReference type="PANTHER" id="PTHR46825:SF7">
    <property type="entry name" value="D-ALANYL-D-ALANINE CARBOXYPEPTIDASE"/>
    <property type="match status" value="1"/>
</dbReference>
<dbReference type="InterPro" id="IPR050491">
    <property type="entry name" value="AmpC-like"/>
</dbReference>
<keyword evidence="4" id="KW-1185">Reference proteome</keyword>
<evidence type="ECO:0000313" key="4">
    <source>
        <dbReference type="Proteomes" id="UP001595908"/>
    </source>
</evidence>
<accession>A0ABV9V3C6</accession>